<evidence type="ECO:0000313" key="3">
    <source>
        <dbReference type="EMBL" id="KIJ44769.1"/>
    </source>
</evidence>
<feature type="region of interest" description="Disordered" evidence="1">
    <location>
        <begin position="166"/>
        <end position="189"/>
    </location>
</feature>
<keyword evidence="2" id="KW-1133">Transmembrane helix</keyword>
<gene>
    <name evidence="3" type="ORF">M422DRAFT_251752</name>
</gene>
<dbReference type="AlphaFoldDB" id="A0A0C9VCR7"/>
<organism evidence="3 4">
    <name type="scientific">Sphaerobolus stellatus (strain SS14)</name>
    <dbReference type="NCBI Taxonomy" id="990650"/>
    <lineage>
        <taxon>Eukaryota</taxon>
        <taxon>Fungi</taxon>
        <taxon>Dikarya</taxon>
        <taxon>Basidiomycota</taxon>
        <taxon>Agaricomycotina</taxon>
        <taxon>Agaricomycetes</taxon>
        <taxon>Phallomycetidae</taxon>
        <taxon>Geastrales</taxon>
        <taxon>Sphaerobolaceae</taxon>
        <taxon>Sphaerobolus</taxon>
    </lineage>
</organism>
<feature type="region of interest" description="Disordered" evidence="1">
    <location>
        <begin position="1"/>
        <end position="30"/>
    </location>
</feature>
<evidence type="ECO:0000313" key="4">
    <source>
        <dbReference type="Proteomes" id="UP000054279"/>
    </source>
</evidence>
<dbReference type="Proteomes" id="UP000054279">
    <property type="component" value="Unassembled WGS sequence"/>
</dbReference>
<feature type="transmembrane region" description="Helical" evidence="2">
    <location>
        <begin position="123"/>
        <end position="143"/>
    </location>
</feature>
<reference evidence="3 4" key="1">
    <citation type="submission" date="2014-06" db="EMBL/GenBank/DDBJ databases">
        <title>Evolutionary Origins and Diversification of the Mycorrhizal Mutualists.</title>
        <authorList>
            <consortium name="DOE Joint Genome Institute"/>
            <consortium name="Mycorrhizal Genomics Consortium"/>
            <person name="Kohler A."/>
            <person name="Kuo A."/>
            <person name="Nagy L.G."/>
            <person name="Floudas D."/>
            <person name="Copeland A."/>
            <person name="Barry K.W."/>
            <person name="Cichocki N."/>
            <person name="Veneault-Fourrey C."/>
            <person name="LaButti K."/>
            <person name="Lindquist E.A."/>
            <person name="Lipzen A."/>
            <person name="Lundell T."/>
            <person name="Morin E."/>
            <person name="Murat C."/>
            <person name="Riley R."/>
            <person name="Ohm R."/>
            <person name="Sun H."/>
            <person name="Tunlid A."/>
            <person name="Henrissat B."/>
            <person name="Grigoriev I.V."/>
            <person name="Hibbett D.S."/>
            <person name="Martin F."/>
        </authorList>
    </citation>
    <scope>NUCLEOTIDE SEQUENCE [LARGE SCALE GENOMIC DNA]</scope>
    <source>
        <strain evidence="3 4">SS14</strain>
    </source>
</reference>
<feature type="non-terminal residue" evidence="3">
    <location>
        <position position="189"/>
    </location>
</feature>
<name>A0A0C9VCR7_SPHS4</name>
<evidence type="ECO:0000256" key="2">
    <source>
        <dbReference type="SAM" id="Phobius"/>
    </source>
</evidence>
<evidence type="ECO:0000256" key="1">
    <source>
        <dbReference type="SAM" id="MobiDB-lite"/>
    </source>
</evidence>
<sequence>MSRSLQLQGNTKPYVRAHPWERQNPQNPHRHNYKPQDHCTRILLHPVSTPLPPSADLSSDSSTILPGYFSIPSEFTVSLDYGISVSPDYGSSTALNPESSFQPSWQQSGDVSGSMDMYTKPSALAILMVPLVVIAGVLVYGAYRLIRVWRATAEAAKNPVTFELEITKPEDSGKSDPTPVGRSTARGSS</sequence>
<feature type="compositionally biased region" description="Polar residues" evidence="1">
    <location>
        <begin position="1"/>
        <end position="11"/>
    </location>
</feature>
<dbReference type="EMBL" id="KN837115">
    <property type="protein sequence ID" value="KIJ44769.1"/>
    <property type="molecule type" value="Genomic_DNA"/>
</dbReference>
<keyword evidence="4" id="KW-1185">Reference proteome</keyword>
<proteinExistence type="predicted"/>
<dbReference type="HOGENOM" id="CLU_1437759_0_0_1"/>
<accession>A0A0C9VCR7</accession>
<keyword evidence="2" id="KW-0472">Membrane</keyword>
<protein>
    <submittedName>
        <fullName evidence="3">Uncharacterized protein</fullName>
    </submittedName>
</protein>
<keyword evidence="2" id="KW-0812">Transmembrane</keyword>